<sequence length="118" mass="13302">MNRFTLIMALFASRLAAPTLRTLTLRKPGLPRTLRRPACPPGNAMPIRPFTRQNPFPPRHFRRKQGKEYRTTHTRALLDRLRDGRGHFTAAPLPPGQCLDGTFMDVGVARKSGDNALQ</sequence>
<accession>A0A517SKG3</accession>
<evidence type="ECO:0000313" key="2">
    <source>
        <dbReference type="EMBL" id="QDT56615.1"/>
    </source>
</evidence>
<dbReference type="Proteomes" id="UP000315700">
    <property type="component" value="Chromosome"/>
</dbReference>
<keyword evidence="3" id="KW-1185">Reference proteome</keyword>
<protein>
    <submittedName>
        <fullName evidence="2">Uncharacterized protein</fullName>
    </submittedName>
</protein>
<organism evidence="2 3">
    <name type="scientific">Caulifigura coniformis</name>
    <dbReference type="NCBI Taxonomy" id="2527983"/>
    <lineage>
        <taxon>Bacteria</taxon>
        <taxon>Pseudomonadati</taxon>
        <taxon>Planctomycetota</taxon>
        <taxon>Planctomycetia</taxon>
        <taxon>Planctomycetales</taxon>
        <taxon>Planctomycetaceae</taxon>
        <taxon>Caulifigura</taxon>
    </lineage>
</organism>
<dbReference type="EMBL" id="CP036271">
    <property type="protein sequence ID" value="QDT56615.1"/>
    <property type="molecule type" value="Genomic_DNA"/>
</dbReference>
<evidence type="ECO:0000256" key="1">
    <source>
        <dbReference type="SAM" id="MobiDB-lite"/>
    </source>
</evidence>
<dbReference type="InParanoid" id="A0A517SKG3"/>
<gene>
    <name evidence="2" type="ORF">Pan44_46720</name>
</gene>
<name>A0A517SKG3_9PLAN</name>
<dbReference type="KEGG" id="ccos:Pan44_46720"/>
<evidence type="ECO:0000313" key="3">
    <source>
        <dbReference type="Proteomes" id="UP000315700"/>
    </source>
</evidence>
<reference evidence="2 3" key="1">
    <citation type="submission" date="2019-02" db="EMBL/GenBank/DDBJ databases">
        <title>Deep-cultivation of Planctomycetes and their phenomic and genomic characterization uncovers novel biology.</title>
        <authorList>
            <person name="Wiegand S."/>
            <person name="Jogler M."/>
            <person name="Boedeker C."/>
            <person name="Pinto D."/>
            <person name="Vollmers J."/>
            <person name="Rivas-Marin E."/>
            <person name="Kohn T."/>
            <person name="Peeters S.H."/>
            <person name="Heuer A."/>
            <person name="Rast P."/>
            <person name="Oberbeckmann S."/>
            <person name="Bunk B."/>
            <person name="Jeske O."/>
            <person name="Meyerdierks A."/>
            <person name="Storesund J.E."/>
            <person name="Kallscheuer N."/>
            <person name="Luecker S."/>
            <person name="Lage O.M."/>
            <person name="Pohl T."/>
            <person name="Merkel B.J."/>
            <person name="Hornburger P."/>
            <person name="Mueller R.-W."/>
            <person name="Bruemmer F."/>
            <person name="Labrenz M."/>
            <person name="Spormann A.M."/>
            <person name="Op den Camp H."/>
            <person name="Overmann J."/>
            <person name="Amann R."/>
            <person name="Jetten M.S.M."/>
            <person name="Mascher T."/>
            <person name="Medema M.H."/>
            <person name="Devos D.P."/>
            <person name="Kaster A.-K."/>
            <person name="Ovreas L."/>
            <person name="Rohde M."/>
            <person name="Galperin M.Y."/>
            <person name="Jogler C."/>
        </authorList>
    </citation>
    <scope>NUCLEOTIDE SEQUENCE [LARGE SCALE GENOMIC DNA]</scope>
    <source>
        <strain evidence="2 3">Pan44</strain>
    </source>
</reference>
<proteinExistence type="predicted"/>
<feature type="region of interest" description="Disordered" evidence="1">
    <location>
        <begin position="31"/>
        <end position="71"/>
    </location>
</feature>
<dbReference type="AlphaFoldDB" id="A0A517SKG3"/>